<dbReference type="CDD" id="cd11660">
    <property type="entry name" value="SANT_TRF"/>
    <property type="match status" value="1"/>
</dbReference>
<feature type="compositionally biased region" description="Polar residues" evidence="3">
    <location>
        <begin position="376"/>
        <end position="385"/>
    </location>
</feature>
<evidence type="ECO:0000313" key="6">
    <source>
        <dbReference type="EnsemblPlants" id="MELO3C011083.2.1"/>
    </source>
</evidence>
<dbReference type="GO" id="GO:0005634">
    <property type="term" value="C:nucleus"/>
    <property type="evidence" value="ECO:0007669"/>
    <property type="project" value="UniProtKB-SubCell"/>
</dbReference>
<feature type="region of interest" description="Disordered" evidence="3">
    <location>
        <begin position="625"/>
        <end position="693"/>
    </location>
</feature>
<reference evidence="6" key="1">
    <citation type="submission" date="2023-03" db="UniProtKB">
        <authorList>
            <consortium name="EnsemblPlants"/>
        </authorList>
    </citation>
    <scope>IDENTIFICATION</scope>
</reference>
<evidence type="ECO:0000256" key="2">
    <source>
        <dbReference type="ARBA" id="ARBA00023242"/>
    </source>
</evidence>
<dbReference type="EnsemblPlants" id="MELO3C011083.2.1">
    <property type="protein sequence ID" value="MELO3C011083.2.1"/>
    <property type="gene ID" value="MELO3C011083.2"/>
</dbReference>
<organism evidence="6">
    <name type="scientific">Cucumis melo</name>
    <name type="common">Muskmelon</name>
    <dbReference type="NCBI Taxonomy" id="3656"/>
    <lineage>
        <taxon>Eukaryota</taxon>
        <taxon>Viridiplantae</taxon>
        <taxon>Streptophyta</taxon>
        <taxon>Embryophyta</taxon>
        <taxon>Tracheophyta</taxon>
        <taxon>Spermatophyta</taxon>
        <taxon>Magnoliopsida</taxon>
        <taxon>eudicotyledons</taxon>
        <taxon>Gunneridae</taxon>
        <taxon>Pentapetalae</taxon>
        <taxon>rosids</taxon>
        <taxon>fabids</taxon>
        <taxon>Cucurbitales</taxon>
        <taxon>Cucurbitaceae</taxon>
        <taxon>Benincaseae</taxon>
        <taxon>Cucumis</taxon>
    </lineage>
</organism>
<dbReference type="PROSITE" id="PS51294">
    <property type="entry name" value="HTH_MYB"/>
    <property type="match status" value="1"/>
</dbReference>
<protein>
    <submittedName>
        <fullName evidence="6">Uncharacterized protein</fullName>
    </submittedName>
</protein>
<feature type="region of interest" description="Disordered" evidence="3">
    <location>
        <begin position="364"/>
        <end position="385"/>
    </location>
</feature>
<dbReference type="SUPFAM" id="SSF46689">
    <property type="entry name" value="Homeodomain-like"/>
    <property type="match status" value="1"/>
</dbReference>
<evidence type="ECO:0000259" key="5">
    <source>
        <dbReference type="PROSITE" id="PS51294"/>
    </source>
</evidence>
<feature type="region of interest" description="Disordered" evidence="3">
    <location>
        <begin position="462"/>
        <end position="484"/>
    </location>
</feature>
<dbReference type="InterPro" id="IPR001005">
    <property type="entry name" value="SANT/Myb"/>
</dbReference>
<feature type="domain" description="Myb-like" evidence="4">
    <location>
        <begin position="194"/>
        <end position="242"/>
    </location>
</feature>
<dbReference type="PROSITE" id="PS50090">
    <property type="entry name" value="MYB_LIKE"/>
    <property type="match status" value="1"/>
</dbReference>
<feature type="compositionally biased region" description="Polar residues" evidence="3">
    <location>
        <begin position="535"/>
        <end position="553"/>
    </location>
</feature>
<dbReference type="Gene3D" id="1.10.10.60">
    <property type="entry name" value="Homeodomain-like"/>
    <property type="match status" value="1"/>
</dbReference>
<dbReference type="InterPro" id="IPR017930">
    <property type="entry name" value="Myb_dom"/>
</dbReference>
<comment type="subcellular location">
    <subcellularLocation>
        <location evidence="1">Nucleus</location>
    </subcellularLocation>
</comment>
<dbReference type="Pfam" id="PF00249">
    <property type="entry name" value="Myb_DNA-binding"/>
    <property type="match status" value="1"/>
</dbReference>
<sequence>MKLKKQSVTEKDFSTLLRRYSPTTVLALLQEVAQVPEAKIDWNELVKNTSTGISNPREYQMLWRHLAYRHALLDDLEDEKAPLEDDSDLECDLEPFPSVSCETLTEAAACAKVFISSGSPSDLNVPNSSTIEAPLTISLPRSYTDGVQFENVDPACSIKGEIITVPVSVQRQPVLAPPSAEGLNTNGPTYGNNASRRKRKPWSEAEDLELMAAVKKCGEGNWANIIRGDFLSDRTASQLSQKVAFYDLLVHAILLSLWDERNGRVSRGVDRPESGFDPVVPGSNPGSGRWAIIKKKHGNLNVGPNTAGTQLSEVQLAARHAMSLALGHVGSLKAAARINGSASTNTIGNGSSLTTATLEQMQDKLHQSPTHAKPSSIGSSSLTTKAQVTTSKKMIPKSSFDSDCIVRAAAVAAGARIASPADAASLLKAAQSKNAIHIMAKVPASIKTPTPGRGPNHLEAHPSIKLPSLSNTPTVVPSLSRGGPVKITSPTTAKLSSVPTDQNTAVASITAAADSLSEKEIKIAEEIRGRGLTGVQATSQKAEPCLSKQSLSGRVQEEKPADLGPPLKRQLLSGRVQEEKPADLGPPLKRQATETSNCSSSSQNMPTADGDTKVETCNQVEERQKSNANMVPGSSDQQGIVNQSQVERAEPQDMDTDSNGKDRLSMKTDRCSENSRGKEAASEVSEGNTKLEG</sequence>
<keyword evidence="2" id="KW-0539">Nucleus</keyword>
<feature type="region of interest" description="Disordered" evidence="3">
    <location>
        <begin position="176"/>
        <end position="201"/>
    </location>
</feature>
<feature type="compositionally biased region" description="Polar residues" evidence="3">
    <location>
        <begin position="593"/>
        <end position="606"/>
    </location>
</feature>
<dbReference type="Gramene" id="MELO3C011083.2.1">
    <property type="protein sequence ID" value="MELO3C011083.2.1"/>
    <property type="gene ID" value="MELO3C011083.2"/>
</dbReference>
<accession>A0A9I9CZV6</accession>
<name>A0A9I9CZV6_CUCME</name>
<feature type="compositionally biased region" description="Basic and acidic residues" evidence="3">
    <location>
        <begin position="658"/>
        <end position="681"/>
    </location>
</feature>
<evidence type="ECO:0000259" key="4">
    <source>
        <dbReference type="PROSITE" id="PS50090"/>
    </source>
</evidence>
<feature type="compositionally biased region" description="Polar residues" evidence="3">
    <location>
        <begin position="626"/>
        <end position="646"/>
    </location>
</feature>
<dbReference type="PANTHER" id="PTHR47206">
    <property type="entry name" value="HOMEODOMAIN-LIKE SUPERFAMILY PROTEIN"/>
    <property type="match status" value="1"/>
</dbReference>
<dbReference type="AlphaFoldDB" id="A0A9I9CZV6"/>
<dbReference type="SMART" id="SM00717">
    <property type="entry name" value="SANT"/>
    <property type="match status" value="1"/>
</dbReference>
<feature type="compositionally biased region" description="Polar residues" evidence="3">
    <location>
        <begin position="182"/>
        <end position="194"/>
    </location>
</feature>
<dbReference type="InterPro" id="IPR009057">
    <property type="entry name" value="Homeodomain-like_sf"/>
</dbReference>
<evidence type="ECO:0000256" key="1">
    <source>
        <dbReference type="ARBA" id="ARBA00004123"/>
    </source>
</evidence>
<feature type="region of interest" description="Disordered" evidence="3">
    <location>
        <begin position="533"/>
        <end position="613"/>
    </location>
</feature>
<feature type="domain" description="HTH myb-type" evidence="5">
    <location>
        <begin position="194"/>
        <end position="225"/>
    </location>
</feature>
<dbReference type="PANTHER" id="PTHR47206:SF1">
    <property type="entry name" value="HOMEODOMAIN-LIKE SUPERFAMILY PROTEIN"/>
    <property type="match status" value="1"/>
</dbReference>
<proteinExistence type="predicted"/>
<feature type="compositionally biased region" description="Polar residues" evidence="3">
    <location>
        <begin position="468"/>
        <end position="477"/>
    </location>
</feature>
<evidence type="ECO:0000256" key="3">
    <source>
        <dbReference type="SAM" id="MobiDB-lite"/>
    </source>
</evidence>